<feature type="binding site" evidence="4">
    <location>
        <position position="238"/>
    </location>
    <ligand>
        <name>substrate</name>
    </ligand>
</feature>
<organism evidence="5 6">
    <name type="scientific">Maribacter litoralis</name>
    <dbReference type="NCBI Taxonomy" id="2059726"/>
    <lineage>
        <taxon>Bacteria</taxon>
        <taxon>Pseudomonadati</taxon>
        <taxon>Bacteroidota</taxon>
        <taxon>Flavobacteriia</taxon>
        <taxon>Flavobacteriales</taxon>
        <taxon>Flavobacteriaceae</taxon>
        <taxon>Maribacter</taxon>
    </lineage>
</organism>
<dbReference type="InterPro" id="IPR012341">
    <property type="entry name" value="6hp_glycosidase-like_sf"/>
</dbReference>
<feature type="binding site" evidence="4">
    <location>
        <position position="118"/>
    </location>
    <ligand>
        <name>substrate</name>
    </ligand>
</feature>
<keyword evidence="6" id="KW-1185">Reference proteome</keyword>
<dbReference type="PROSITE" id="PS51257">
    <property type="entry name" value="PROKAR_LIPOPROTEIN"/>
    <property type="match status" value="1"/>
</dbReference>
<dbReference type="InterPro" id="IPR052369">
    <property type="entry name" value="UG_Glycosaminoglycan_Hydrolase"/>
</dbReference>
<evidence type="ECO:0000256" key="4">
    <source>
        <dbReference type="PIRSR" id="PIRSR610905-2"/>
    </source>
</evidence>
<dbReference type="EMBL" id="CABWLR010000005">
    <property type="protein sequence ID" value="VXB89486.1"/>
    <property type="molecule type" value="Genomic_DNA"/>
</dbReference>
<evidence type="ECO:0000256" key="1">
    <source>
        <dbReference type="ARBA" id="ARBA00022801"/>
    </source>
</evidence>
<dbReference type="Gene3D" id="1.50.10.10">
    <property type="match status" value="1"/>
</dbReference>
<evidence type="ECO:0000313" key="6">
    <source>
        <dbReference type="Proteomes" id="UP000430202"/>
    </source>
</evidence>
<feature type="binding site" evidence="4">
    <location>
        <position position="178"/>
    </location>
    <ligand>
        <name>substrate</name>
    </ligand>
</feature>
<proteinExistence type="inferred from homology"/>
<dbReference type="PANTHER" id="PTHR36845">
    <property type="entry name" value="HYDROLASE, PUTATIVE (AFU_ORTHOLOGUE AFUA_7G05090)-RELATED"/>
    <property type="match status" value="1"/>
</dbReference>
<evidence type="ECO:0000256" key="2">
    <source>
        <dbReference type="ARBA" id="ARBA00038358"/>
    </source>
</evidence>
<sequence>MGKLWVKGFGVFFILALLSCKENTNKKEIAKILPVDSLLQIRYQKILDYPVDSVTIPRSFDPKINKIFKVAPKDWTSGFYPGNLWQLYKLTENEAFKSKARDVTAYIEKEKFNDGTHDMGFKIYSSFGEGFEVTKSEHYENVIIESAGTLATRFNETVGSIRSWDFNKDIWEYPVIIDNMMNLELLFEATKISGDSAFHKIAVQHANTTLINHFRDDNSSFHVIVYDTVSGNVIDKVTHQGYNDSSSWARGQAWGIYGFTMCYRYTNNPVYLEQAEKSAEFYLKHKNLPNDGIPFWDFDDPSLPNALKDVSAATVVASALVELASFTNKSLYSDYSKLVLRTLKSNEYILSPGIEAPFILKHSTGNWPKKDEMDVSINYADFYFLELMLRLENSTHKKTP</sequence>
<accession>A0A653U6Y0</accession>
<dbReference type="GO" id="GO:0052757">
    <property type="term" value="F:chondroitin hydrolase activity"/>
    <property type="evidence" value="ECO:0007669"/>
    <property type="project" value="TreeGrafter"/>
</dbReference>
<dbReference type="InterPro" id="IPR010905">
    <property type="entry name" value="Glyco_hydro_88"/>
</dbReference>
<feature type="binding site" evidence="4">
    <location>
        <position position="250"/>
    </location>
    <ligand>
        <name>substrate</name>
    </ligand>
</feature>
<dbReference type="SUPFAM" id="SSF48208">
    <property type="entry name" value="Six-hairpin glycosidases"/>
    <property type="match status" value="1"/>
</dbReference>
<comment type="similarity">
    <text evidence="2">Belongs to the glycosyl hydrolase 88 family.</text>
</comment>
<evidence type="ECO:0000256" key="3">
    <source>
        <dbReference type="PIRSR" id="PIRSR610905-1"/>
    </source>
</evidence>
<dbReference type="Pfam" id="PF07470">
    <property type="entry name" value="Glyco_hydro_88"/>
    <property type="match status" value="1"/>
</dbReference>
<protein>
    <submittedName>
        <fullName evidence="5">Glycosyl Hydrolase Family 88</fullName>
    </submittedName>
</protein>
<dbReference type="InterPro" id="IPR008928">
    <property type="entry name" value="6-hairpin_glycosidase_sf"/>
</dbReference>
<dbReference type="AlphaFoldDB" id="A0A653U6Y0"/>
<dbReference type="PANTHER" id="PTHR36845:SF1">
    <property type="entry name" value="HYDROLASE, PUTATIVE (AFU_ORTHOLOGUE AFUA_7G05090)-RELATED"/>
    <property type="match status" value="1"/>
</dbReference>
<name>A0A653U6Y0_9FLAO</name>
<keyword evidence="1 5" id="KW-0378">Hydrolase</keyword>
<dbReference type="GO" id="GO:0000272">
    <property type="term" value="P:polysaccharide catabolic process"/>
    <property type="evidence" value="ECO:0007669"/>
    <property type="project" value="TreeGrafter"/>
</dbReference>
<gene>
    <name evidence="5" type="ORF">MARI151_50033</name>
</gene>
<dbReference type="RefSeq" id="WP_159303319.1">
    <property type="nucleotide sequence ID" value="NZ_LR733271.1"/>
</dbReference>
<evidence type="ECO:0000313" key="5">
    <source>
        <dbReference type="EMBL" id="VXB89486.1"/>
    </source>
</evidence>
<reference evidence="5 6" key="1">
    <citation type="submission" date="2019-10" db="EMBL/GenBank/DDBJ databases">
        <authorList>
            <person name="Karimi E."/>
        </authorList>
    </citation>
    <scope>NUCLEOTIDE SEQUENCE [LARGE SCALE GENOMIC DNA]</scope>
    <source>
        <strain evidence="5">Maribacter sp. 151</strain>
    </source>
</reference>
<dbReference type="Proteomes" id="UP000430202">
    <property type="component" value="Unassembled WGS sequence"/>
</dbReference>
<feature type="active site" description="Proton donor" evidence="3">
    <location>
        <position position="178"/>
    </location>
</feature>
<feature type="binding site" evidence="4">
    <location>
        <position position="254"/>
    </location>
    <ligand>
        <name>substrate</name>
    </ligand>
</feature>
<feature type="active site" description="Nucleophile" evidence="3">
    <location>
        <position position="118"/>
    </location>
</feature>